<evidence type="ECO:0000259" key="2">
    <source>
        <dbReference type="Pfam" id="PF07811"/>
    </source>
</evidence>
<dbReference type="InterPro" id="IPR012495">
    <property type="entry name" value="TadE-like_dom"/>
</dbReference>
<evidence type="ECO:0000313" key="3">
    <source>
        <dbReference type="EMBL" id="AXE79885.1"/>
    </source>
</evidence>
<feature type="domain" description="TadE-like" evidence="2">
    <location>
        <begin position="24"/>
        <end position="66"/>
    </location>
</feature>
<evidence type="ECO:0000256" key="1">
    <source>
        <dbReference type="SAM" id="Phobius"/>
    </source>
</evidence>
<protein>
    <submittedName>
        <fullName evidence="3">Septum formation initiator</fullName>
    </submittedName>
</protein>
<dbReference type="RefSeq" id="WP_114246366.1">
    <property type="nucleotide sequence ID" value="NZ_CP027306.1"/>
</dbReference>
<keyword evidence="1" id="KW-0812">Transmembrane</keyword>
<dbReference type="KEGG" id="sata:C5746_26470"/>
<feature type="transmembrane region" description="Helical" evidence="1">
    <location>
        <begin position="30"/>
        <end position="53"/>
    </location>
</feature>
<dbReference type="GeneID" id="95521947"/>
<dbReference type="Proteomes" id="UP000252698">
    <property type="component" value="Chromosome"/>
</dbReference>
<sequence>MSKRTHTPGRTAAATTATPRRDRGQVAIEYLGFIPLLLLVGLLAIQAGLAAYAANQAGTGARAGARMASMSSGGCDEQAAKDAMSDWTADLADVYEPSSSFDEVTCTVSVDVPDILPGVNFWGTAERSSTMPRT</sequence>
<dbReference type="Pfam" id="PF07811">
    <property type="entry name" value="TadE"/>
    <property type="match status" value="1"/>
</dbReference>
<dbReference type="AlphaFoldDB" id="A0A2Z5JJB8"/>
<keyword evidence="1" id="KW-0472">Membrane</keyword>
<name>A0A2Z5JJB8_STRAR</name>
<evidence type="ECO:0000313" key="4">
    <source>
        <dbReference type="Proteomes" id="UP000252698"/>
    </source>
</evidence>
<accession>A0A2Z5JJB8</accession>
<keyword evidence="1" id="KW-1133">Transmembrane helix</keyword>
<organism evidence="3 4">
    <name type="scientific">Streptomyces atratus</name>
    <dbReference type="NCBI Taxonomy" id="1893"/>
    <lineage>
        <taxon>Bacteria</taxon>
        <taxon>Bacillati</taxon>
        <taxon>Actinomycetota</taxon>
        <taxon>Actinomycetes</taxon>
        <taxon>Kitasatosporales</taxon>
        <taxon>Streptomycetaceae</taxon>
        <taxon>Streptomyces</taxon>
    </lineage>
</organism>
<dbReference type="EMBL" id="CP027306">
    <property type="protein sequence ID" value="AXE79885.1"/>
    <property type="molecule type" value="Genomic_DNA"/>
</dbReference>
<gene>
    <name evidence="3" type="ORF">C5746_26470</name>
</gene>
<proteinExistence type="predicted"/>
<reference evidence="3 4" key="1">
    <citation type="journal article" date="2018" name="Front. Microbiol.">
        <title>Genome Sequencing of Streptomyces atratus SCSIOZH16 and Activation Production of Nocardamine via Metabolic Engineering.</title>
        <authorList>
            <person name="Li Y."/>
            <person name="Zhang C."/>
            <person name="Liu C."/>
            <person name="Ju J."/>
            <person name="Ma J."/>
        </authorList>
    </citation>
    <scope>NUCLEOTIDE SEQUENCE [LARGE SCALE GENOMIC DNA]</scope>
    <source>
        <strain evidence="3 4">SCSIO_ZH16</strain>
    </source>
</reference>